<feature type="compositionally biased region" description="Basic and acidic residues" evidence="1">
    <location>
        <begin position="232"/>
        <end position="246"/>
    </location>
</feature>
<accession>A0A9W4TYQ9</accession>
<protein>
    <recommendedName>
        <fullName evidence="2">TUG ubiquitin-like domain-containing protein</fullName>
    </recommendedName>
</protein>
<dbReference type="Proteomes" id="UP001152885">
    <property type="component" value="Unassembled WGS sequence"/>
</dbReference>
<dbReference type="InterPro" id="IPR021569">
    <property type="entry name" value="TUG-UBL1"/>
</dbReference>
<evidence type="ECO:0000313" key="4">
    <source>
        <dbReference type="Proteomes" id="UP001152885"/>
    </source>
</evidence>
<gene>
    <name evidence="3" type="ORF">CANVERA_P2706</name>
</gene>
<dbReference type="PANTHER" id="PTHR46467:SF1">
    <property type="entry name" value="TETHER CONTAINING UBX DOMAIN FOR GLUT4"/>
    <property type="match status" value="1"/>
</dbReference>
<feature type="compositionally biased region" description="Basic and acidic residues" evidence="1">
    <location>
        <begin position="430"/>
        <end position="450"/>
    </location>
</feature>
<dbReference type="EMBL" id="CANTUO010000002">
    <property type="protein sequence ID" value="CAI5758193.1"/>
    <property type="molecule type" value="Genomic_DNA"/>
</dbReference>
<dbReference type="Pfam" id="PF11470">
    <property type="entry name" value="TUG-UBL1"/>
    <property type="match status" value="1"/>
</dbReference>
<sequence>MSTIPLNINYQSVTKKISINKTDPISKVIVKSLEIFKINSSLYSGSLLHNNKILDDSLPIRFTDLVNNSKLIFKIKKLDMNKEVNVKFIIENNSPKIEKINISKNLLELIEKFNVDKSRSSQLRIFNLTINSSDYEHTQLSSIIGDVGNVVIRLNYLKSDNEIMKLKKEQEDINKLQIEQNRIRMEEEKKRNEERREKELLEGREKELVERKREIEQKEKEQDIEMKDEDDATIKSDKTVDMKDEGNQPTENEEGMKLFIPSNKDPHTHTYENPDNDYEMNVDTLKIYQNSIRSSGKRLKKNKDTTRNISKYNIRIKFPDGSILQLNFTENVKDIKFGQLIKKIDELLYPQFLNHYSLKFGHPPFKKIDLSFKNNTEYLYKIPDFQNERIVLIWELNKKDLNGPFIKQDFENLIIKDSSQLPEIVLEQNRGNEESKAIEHKKTEVDENKTKSKSKVPKWFKMK</sequence>
<feature type="region of interest" description="Disordered" evidence="1">
    <location>
        <begin position="216"/>
        <end position="277"/>
    </location>
</feature>
<dbReference type="OrthoDB" id="440781at2759"/>
<evidence type="ECO:0000313" key="3">
    <source>
        <dbReference type="EMBL" id="CAI5758193.1"/>
    </source>
</evidence>
<name>A0A9W4TYQ9_9ASCO</name>
<dbReference type="PANTHER" id="PTHR46467">
    <property type="entry name" value="TETHER CONTAINING UBX DOMAIN FOR GLUT4"/>
    <property type="match status" value="1"/>
</dbReference>
<dbReference type="GO" id="GO:0006886">
    <property type="term" value="P:intracellular protein transport"/>
    <property type="evidence" value="ECO:0007669"/>
    <property type="project" value="TreeGrafter"/>
</dbReference>
<reference evidence="3" key="1">
    <citation type="submission" date="2022-12" db="EMBL/GenBank/DDBJ databases">
        <authorList>
            <person name="Brejova B."/>
        </authorList>
    </citation>
    <scope>NUCLEOTIDE SEQUENCE</scope>
</reference>
<proteinExistence type="predicted"/>
<dbReference type="AlphaFoldDB" id="A0A9W4TYQ9"/>
<evidence type="ECO:0000256" key="1">
    <source>
        <dbReference type="SAM" id="MobiDB-lite"/>
    </source>
</evidence>
<comment type="caution">
    <text evidence="3">The sequence shown here is derived from an EMBL/GenBank/DDBJ whole genome shotgun (WGS) entry which is preliminary data.</text>
</comment>
<dbReference type="GO" id="GO:0005634">
    <property type="term" value="C:nucleus"/>
    <property type="evidence" value="ECO:0007669"/>
    <property type="project" value="TreeGrafter"/>
</dbReference>
<feature type="compositionally biased region" description="Basic residues" evidence="1">
    <location>
        <begin position="451"/>
        <end position="463"/>
    </location>
</feature>
<feature type="region of interest" description="Disordered" evidence="1">
    <location>
        <begin position="428"/>
        <end position="463"/>
    </location>
</feature>
<keyword evidence="4" id="KW-1185">Reference proteome</keyword>
<dbReference type="InterPro" id="IPR029071">
    <property type="entry name" value="Ubiquitin-like_domsf"/>
</dbReference>
<dbReference type="GO" id="GO:0005737">
    <property type="term" value="C:cytoplasm"/>
    <property type="evidence" value="ECO:0007669"/>
    <property type="project" value="TreeGrafter"/>
</dbReference>
<dbReference type="SUPFAM" id="SSF54236">
    <property type="entry name" value="Ubiquitin-like"/>
    <property type="match status" value="1"/>
</dbReference>
<organism evidence="3 4">
    <name type="scientific">Candida verbasci</name>
    <dbReference type="NCBI Taxonomy" id="1227364"/>
    <lineage>
        <taxon>Eukaryota</taxon>
        <taxon>Fungi</taxon>
        <taxon>Dikarya</taxon>
        <taxon>Ascomycota</taxon>
        <taxon>Saccharomycotina</taxon>
        <taxon>Pichiomycetes</taxon>
        <taxon>Debaryomycetaceae</taxon>
        <taxon>Candida/Lodderomyces clade</taxon>
        <taxon>Candida</taxon>
    </lineage>
</organism>
<feature type="domain" description="TUG ubiquitin-like" evidence="2">
    <location>
        <begin position="8"/>
        <end position="71"/>
    </location>
</feature>
<feature type="compositionally biased region" description="Basic and acidic residues" evidence="1">
    <location>
        <begin position="216"/>
        <end position="225"/>
    </location>
</feature>
<dbReference type="Gene3D" id="3.10.20.90">
    <property type="entry name" value="Phosphatidylinositol 3-kinase Catalytic Subunit, Chain A, domain 1"/>
    <property type="match status" value="1"/>
</dbReference>
<evidence type="ECO:0000259" key="2">
    <source>
        <dbReference type="Pfam" id="PF11470"/>
    </source>
</evidence>
<dbReference type="GO" id="GO:0012506">
    <property type="term" value="C:vesicle membrane"/>
    <property type="evidence" value="ECO:0007669"/>
    <property type="project" value="TreeGrafter"/>
</dbReference>